<accession>A0AAD2G7S6</accession>
<evidence type="ECO:0000313" key="2">
    <source>
        <dbReference type="Proteomes" id="UP001295423"/>
    </source>
</evidence>
<comment type="caution">
    <text evidence="1">The sequence shown here is derived from an EMBL/GenBank/DDBJ whole genome shotgun (WGS) entry which is preliminary data.</text>
</comment>
<reference evidence="1" key="1">
    <citation type="submission" date="2023-08" db="EMBL/GenBank/DDBJ databases">
        <authorList>
            <person name="Audoor S."/>
            <person name="Bilcke G."/>
        </authorList>
    </citation>
    <scope>NUCLEOTIDE SEQUENCE</scope>
</reference>
<proteinExistence type="predicted"/>
<dbReference type="Proteomes" id="UP001295423">
    <property type="component" value="Unassembled WGS sequence"/>
</dbReference>
<dbReference type="AlphaFoldDB" id="A0AAD2G7S6"/>
<sequence length="276" mass="31308">MNRLHLYQITEINNGAAALIVDEEYAQGMEKLQVGLGQLQAHLSQLSGSNIEDIYSDSLDEWMYPAVEALQVDDRCGPTASSFFVYRRPLVAPPLKVDRTHKKANAEYLKTHHKYVTGEHTNLWVAMLFNYGLACHLSYIDHEGRLNNGSRPEYDLLQRASQMYDLAITSLRNSAASKLTERRDVVSSNIQFFRAAMNNLAICEQTRYGLLMASSTNGPCPIDILFNKGFERLRELLRRYPSESNDTPERALWSCYMANILRVVSSFHPNYCAAAC</sequence>
<dbReference type="EMBL" id="CAKOGP040002202">
    <property type="protein sequence ID" value="CAJ1965415.1"/>
    <property type="molecule type" value="Genomic_DNA"/>
</dbReference>
<protein>
    <submittedName>
        <fullName evidence="1">Uncharacterized protein</fullName>
    </submittedName>
</protein>
<gene>
    <name evidence="1" type="ORF">CYCCA115_LOCUS21104</name>
</gene>
<organism evidence="1 2">
    <name type="scientific">Cylindrotheca closterium</name>
    <dbReference type="NCBI Taxonomy" id="2856"/>
    <lineage>
        <taxon>Eukaryota</taxon>
        <taxon>Sar</taxon>
        <taxon>Stramenopiles</taxon>
        <taxon>Ochrophyta</taxon>
        <taxon>Bacillariophyta</taxon>
        <taxon>Bacillariophyceae</taxon>
        <taxon>Bacillariophycidae</taxon>
        <taxon>Bacillariales</taxon>
        <taxon>Bacillariaceae</taxon>
        <taxon>Cylindrotheca</taxon>
    </lineage>
</organism>
<name>A0AAD2G7S6_9STRA</name>
<evidence type="ECO:0000313" key="1">
    <source>
        <dbReference type="EMBL" id="CAJ1965415.1"/>
    </source>
</evidence>
<keyword evidence="2" id="KW-1185">Reference proteome</keyword>